<reference evidence="5" key="1">
    <citation type="journal article" date="2015" name="BMC Genomics">
        <title>Genomic and transcriptomic analysis of the endophytic fungus Pestalotiopsis fici reveals its lifestyle and high potential for synthesis of natural products.</title>
        <authorList>
            <person name="Wang X."/>
            <person name="Zhang X."/>
            <person name="Liu L."/>
            <person name="Xiang M."/>
            <person name="Wang W."/>
            <person name="Sun X."/>
            <person name="Che Y."/>
            <person name="Guo L."/>
            <person name="Liu G."/>
            <person name="Guo L."/>
            <person name="Wang C."/>
            <person name="Yin W.B."/>
            <person name="Stadler M."/>
            <person name="Zhang X."/>
            <person name="Liu X."/>
        </authorList>
    </citation>
    <scope>NUCLEOTIDE SEQUENCE [LARGE SCALE GENOMIC DNA]</scope>
    <source>
        <strain evidence="5">W106-1 / CGMCC3.15140</strain>
    </source>
</reference>
<dbReference type="RefSeq" id="XP_007834410.1">
    <property type="nucleotide sequence ID" value="XM_007836219.1"/>
</dbReference>
<dbReference type="InParanoid" id="W3X261"/>
<keyword evidence="5" id="KW-1185">Reference proteome</keyword>
<dbReference type="SMART" id="SM00384">
    <property type="entry name" value="AT_hook"/>
    <property type="match status" value="4"/>
</dbReference>
<keyword evidence="1" id="KW-0677">Repeat</keyword>
<dbReference type="PRINTS" id="PR00929">
    <property type="entry name" value="ATHOOK"/>
</dbReference>
<evidence type="ECO:0000256" key="3">
    <source>
        <dbReference type="SAM" id="MobiDB-lite"/>
    </source>
</evidence>
<dbReference type="HOGENOM" id="CLU_1129413_0_0_1"/>
<evidence type="ECO:0000313" key="5">
    <source>
        <dbReference type="Proteomes" id="UP000030651"/>
    </source>
</evidence>
<dbReference type="Pfam" id="PF02178">
    <property type="entry name" value="AT_hook"/>
    <property type="match status" value="4"/>
</dbReference>
<dbReference type="PRINTS" id="PR00930">
    <property type="entry name" value="HIGHMOBLTYIY"/>
</dbReference>
<dbReference type="Proteomes" id="UP000030651">
    <property type="component" value="Unassembled WGS sequence"/>
</dbReference>
<feature type="compositionally biased region" description="Low complexity" evidence="3">
    <location>
        <begin position="99"/>
        <end position="119"/>
    </location>
</feature>
<accession>W3X261</accession>
<evidence type="ECO:0000256" key="1">
    <source>
        <dbReference type="ARBA" id="ARBA00022737"/>
    </source>
</evidence>
<feature type="region of interest" description="Disordered" evidence="3">
    <location>
        <begin position="1"/>
        <end position="229"/>
    </location>
</feature>
<dbReference type="GO" id="GO:0003677">
    <property type="term" value="F:DNA binding"/>
    <property type="evidence" value="ECO:0007669"/>
    <property type="project" value="UniProtKB-KW"/>
</dbReference>
<dbReference type="GeneID" id="19272651"/>
<evidence type="ECO:0000256" key="2">
    <source>
        <dbReference type="ARBA" id="ARBA00023125"/>
    </source>
</evidence>
<evidence type="ECO:0000313" key="4">
    <source>
        <dbReference type="EMBL" id="ETS80109.1"/>
    </source>
</evidence>
<dbReference type="InterPro" id="IPR000116">
    <property type="entry name" value="HMGA"/>
</dbReference>
<dbReference type="GO" id="GO:0006355">
    <property type="term" value="P:regulation of DNA-templated transcription"/>
    <property type="evidence" value="ECO:0007669"/>
    <property type="project" value="InterPro"/>
</dbReference>
<dbReference type="OrthoDB" id="4776265at2759"/>
<dbReference type="InterPro" id="IPR017956">
    <property type="entry name" value="AT_hook_DNA-bd_motif"/>
</dbReference>
<feature type="compositionally biased region" description="Basic residues" evidence="3">
    <location>
        <begin position="1"/>
        <end position="10"/>
    </location>
</feature>
<dbReference type="GO" id="GO:0000785">
    <property type="term" value="C:chromatin"/>
    <property type="evidence" value="ECO:0007669"/>
    <property type="project" value="InterPro"/>
</dbReference>
<feature type="compositionally biased region" description="Acidic residues" evidence="3">
    <location>
        <begin position="196"/>
        <end position="229"/>
    </location>
</feature>
<dbReference type="eggNOG" id="ENOG502S09P">
    <property type="taxonomic scope" value="Eukaryota"/>
</dbReference>
<dbReference type="EMBL" id="KI912113">
    <property type="protein sequence ID" value="ETS80109.1"/>
    <property type="molecule type" value="Genomic_DNA"/>
</dbReference>
<gene>
    <name evidence="4" type="ORF">PFICI_07638</name>
</gene>
<dbReference type="STRING" id="1229662.W3X261"/>
<feature type="compositionally biased region" description="Basic and acidic residues" evidence="3">
    <location>
        <begin position="170"/>
        <end position="186"/>
    </location>
</feature>
<sequence>MAPSRTRARPTGREQRATAKKDEPITAAESGVAAGGEKPKRGRGRPPKNGVSKVVKVPSGRPRGRPPKDPNAPPKPKPAAATTAATGTGRRGRPRKSDAAATPKKSATPKKAASATKPAGSGRRGRPRKSEPIEEPEDSGAEEIVEGAESPEEDGGESLKPMLRLQSQSLRRDWRRDSSPQRDSSHPLDAGIDTGAEADVEVGDALDGEEVPAAEEEEDDDEDAVAEDDDDAEVMLKSMIRPLAAF</sequence>
<feature type="compositionally biased region" description="Basic and acidic residues" evidence="3">
    <location>
        <begin position="11"/>
        <end position="24"/>
    </location>
</feature>
<name>W3X261_PESFW</name>
<dbReference type="AlphaFoldDB" id="W3X261"/>
<organism evidence="4 5">
    <name type="scientific">Pestalotiopsis fici (strain W106-1 / CGMCC3.15140)</name>
    <dbReference type="NCBI Taxonomy" id="1229662"/>
    <lineage>
        <taxon>Eukaryota</taxon>
        <taxon>Fungi</taxon>
        <taxon>Dikarya</taxon>
        <taxon>Ascomycota</taxon>
        <taxon>Pezizomycotina</taxon>
        <taxon>Sordariomycetes</taxon>
        <taxon>Xylariomycetidae</taxon>
        <taxon>Amphisphaeriales</taxon>
        <taxon>Sporocadaceae</taxon>
        <taxon>Pestalotiopsis</taxon>
    </lineage>
</organism>
<proteinExistence type="predicted"/>
<feature type="compositionally biased region" description="Low complexity" evidence="3">
    <location>
        <begin position="78"/>
        <end position="88"/>
    </location>
</feature>
<dbReference type="GO" id="GO:0005634">
    <property type="term" value="C:nucleus"/>
    <property type="evidence" value="ECO:0007669"/>
    <property type="project" value="InterPro"/>
</dbReference>
<protein>
    <recommendedName>
        <fullName evidence="6">AT hook domain-containing protein</fullName>
    </recommendedName>
</protein>
<keyword evidence="2" id="KW-0238">DNA-binding</keyword>
<dbReference type="KEGG" id="pfy:PFICI_07638"/>
<evidence type="ECO:0008006" key="6">
    <source>
        <dbReference type="Google" id="ProtNLM"/>
    </source>
</evidence>
<feature type="compositionally biased region" description="Acidic residues" evidence="3">
    <location>
        <begin position="133"/>
        <end position="156"/>
    </location>
</feature>